<reference evidence="2 3" key="1">
    <citation type="submission" date="2019-02" db="EMBL/GenBank/DDBJ databases">
        <title>Bacterial novel species isolated from soil.</title>
        <authorList>
            <person name="Jung H.-Y."/>
        </authorList>
    </citation>
    <scope>NUCLEOTIDE SEQUENCE [LARGE SCALE GENOMIC DNA]</scope>
    <source>
        <strain evidence="2 3">1-3-3-3</strain>
    </source>
</reference>
<feature type="transmembrane region" description="Helical" evidence="1">
    <location>
        <begin position="70"/>
        <end position="90"/>
    </location>
</feature>
<name>A0A4V1ZAS6_9BACT</name>
<gene>
    <name evidence="2" type="ORF">EWM57_09975</name>
</gene>
<organism evidence="2 3">
    <name type="scientific">Hymenobacter persicinus</name>
    <dbReference type="NCBI Taxonomy" id="2025506"/>
    <lineage>
        <taxon>Bacteria</taxon>
        <taxon>Pseudomonadati</taxon>
        <taxon>Bacteroidota</taxon>
        <taxon>Cytophagia</taxon>
        <taxon>Cytophagales</taxon>
        <taxon>Hymenobacteraceae</taxon>
        <taxon>Hymenobacter</taxon>
    </lineage>
</organism>
<dbReference type="AlphaFoldDB" id="A0A4V1ZAS6"/>
<accession>A0A4V1ZAS6</accession>
<dbReference type="OrthoDB" id="886981at2"/>
<keyword evidence="3" id="KW-1185">Reference proteome</keyword>
<evidence type="ECO:0000256" key="1">
    <source>
        <dbReference type="SAM" id="Phobius"/>
    </source>
</evidence>
<comment type="caution">
    <text evidence="2">The sequence shown here is derived from an EMBL/GenBank/DDBJ whole genome shotgun (WGS) entry which is preliminary data.</text>
</comment>
<keyword evidence="1" id="KW-0812">Transmembrane</keyword>
<proteinExistence type="predicted"/>
<protein>
    <submittedName>
        <fullName evidence="2">Uncharacterized protein</fullName>
    </submittedName>
</protein>
<keyword evidence="1" id="KW-0472">Membrane</keyword>
<dbReference type="EMBL" id="SEWE01000017">
    <property type="protein sequence ID" value="RYU79729.1"/>
    <property type="molecule type" value="Genomic_DNA"/>
</dbReference>
<feature type="transmembrane region" description="Helical" evidence="1">
    <location>
        <begin position="102"/>
        <end position="122"/>
    </location>
</feature>
<sequence length="141" mass="15242">MEINRSTAPEAEITALGRWLAGAQQLKDTITILGMNFLLLFGLLVFGLPIPGLVLYFLRWRLVRGKGSRAYATRLWACSLVHEVLCAALFASTELRAELHELADYLCLGYALGALLSAGGLLTTLTADSTSYPASDEPDPA</sequence>
<feature type="transmembrane region" description="Helical" evidence="1">
    <location>
        <begin position="37"/>
        <end position="58"/>
    </location>
</feature>
<evidence type="ECO:0000313" key="2">
    <source>
        <dbReference type="EMBL" id="RYU79729.1"/>
    </source>
</evidence>
<evidence type="ECO:0000313" key="3">
    <source>
        <dbReference type="Proteomes" id="UP000294155"/>
    </source>
</evidence>
<dbReference type="RefSeq" id="WP_129921000.1">
    <property type="nucleotide sequence ID" value="NZ_SEWE01000017.1"/>
</dbReference>
<keyword evidence="1" id="KW-1133">Transmembrane helix</keyword>
<dbReference type="Proteomes" id="UP000294155">
    <property type="component" value="Unassembled WGS sequence"/>
</dbReference>